<feature type="transmembrane region" description="Helical" evidence="1">
    <location>
        <begin position="179"/>
        <end position="200"/>
    </location>
</feature>
<dbReference type="PANTHER" id="PTHR38034:SF1">
    <property type="entry name" value="INNER MEMBRANE PROTEIN YPJD"/>
    <property type="match status" value="1"/>
</dbReference>
<protein>
    <submittedName>
        <fullName evidence="3">Membrane protein</fullName>
    </submittedName>
</protein>
<evidence type="ECO:0000313" key="4">
    <source>
        <dbReference type="Proteomes" id="UP000502260"/>
    </source>
</evidence>
<reference evidence="4" key="1">
    <citation type="submission" date="2020-03" db="EMBL/GenBank/DDBJ databases">
        <title>Complete genome sequence of sulfur-oxidizing bacterium skT11.</title>
        <authorList>
            <person name="Kanda M."/>
            <person name="Kojima H."/>
            <person name="Fukui M."/>
        </authorList>
    </citation>
    <scope>NUCLEOTIDE SEQUENCE [LARGE SCALE GENOMIC DNA]</scope>
    <source>
        <strain evidence="4">skT11</strain>
    </source>
</reference>
<name>A0A6F8VH74_9PROT</name>
<gene>
    <name evidence="3" type="ORF">SKTS_32620</name>
</gene>
<dbReference type="GO" id="GO:0020037">
    <property type="term" value="F:heme binding"/>
    <property type="evidence" value="ECO:0007669"/>
    <property type="project" value="InterPro"/>
</dbReference>
<dbReference type="InterPro" id="IPR052372">
    <property type="entry name" value="YpjD/HemX"/>
</dbReference>
<accession>A0A6F8VH74</accession>
<dbReference type="RefSeq" id="WP_173067664.1">
    <property type="nucleotide sequence ID" value="NZ_AP022853.1"/>
</dbReference>
<sequence>MPDLLPLFLTALLYAGLSAYFWRVLWQGDSARALSPTLEKLAILVPLALHGMLLYHSIFQPEGLKLGVGHAISAIAWLTVAVYWLASMRNDLEGLQGFVLPFAAISLFTPLLLPATHTLLHSELLLFKIHLHIAILAYSLFTIASLHALLMALVERHLHNRPLSTLLQRLPPLLTMEHLLFRILWAGFTLLTLTLVSGMLFSEEIFGQALQFSHKTLFALISWGIYAALLGGRHIYGWRGRTAIRWTLSGFAALLMAYIGSKFVLEILLGR</sequence>
<keyword evidence="4" id="KW-1185">Reference proteome</keyword>
<keyword evidence="1" id="KW-0472">Membrane</keyword>
<feature type="transmembrane region" description="Helical" evidence="1">
    <location>
        <begin position="129"/>
        <end position="154"/>
    </location>
</feature>
<dbReference type="PANTHER" id="PTHR38034">
    <property type="entry name" value="INNER MEMBRANE PROTEIN YPJD"/>
    <property type="match status" value="1"/>
</dbReference>
<feature type="transmembrane region" description="Helical" evidence="1">
    <location>
        <begin position="64"/>
        <end position="86"/>
    </location>
</feature>
<evidence type="ECO:0000259" key="2">
    <source>
        <dbReference type="Pfam" id="PF01578"/>
    </source>
</evidence>
<feature type="domain" description="Cytochrome c assembly protein" evidence="2">
    <location>
        <begin position="45"/>
        <end position="268"/>
    </location>
</feature>
<feature type="transmembrane region" description="Helical" evidence="1">
    <location>
        <begin position="38"/>
        <end position="58"/>
    </location>
</feature>
<dbReference type="GO" id="GO:0017004">
    <property type="term" value="P:cytochrome complex assembly"/>
    <property type="evidence" value="ECO:0007669"/>
    <property type="project" value="InterPro"/>
</dbReference>
<dbReference type="AlphaFoldDB" id="A0A6F8VH74"/>
<feature type="transmembrane region" description="Helical" evidence="1">
    <location>
        <begin position="98"/>
        <end position="117"/>
    </location>
</feature>
<organism evidence="3 4">
    <name type="scientific">Sulfurimicrobium lacus</name>
    <dbReference type="NCBI Taxonomy" id="2715678"/>
    <lineage>
        <taxon>Bacteria</taxon>
        <taxon>Pseudomonadati</taxon>
        <taxon>Pseudomonadota</taxon>
        <taxon>Betaproteobacteria</taxon>
        <taxon>Nitrosomonadales</taxon>
        <taxon>Sulfuricellaceae</taxon>
        <taxon>Sulfurimicrobium</taxon>
    </lineage>
</organism>
<dbReference type="KEGG" id="slac:SKTS_32620"/>
<proteinExistence type="predicted"/>
<keyword evidence="1" id="KW-1133">Transmembrane helix</keyword>
<dbReference type="EMBL" id="AP022853">
    <property type="protein sequence ID" value="BCB28376.1"/>
    <property type="molecule type" value="Genomic_DNA"/>
</dbReference>
<feature type="transmembrane region" description="Helical" evidence="1">
    <location>
        <begin position="6"/>
        <end position="26"/>
    </location>
</feature>
<evidence type="ECO:0000256" key="1">
    <source>
        <dbReference type="SAM" id="Phobius"/>
    </source>
</evidence>
<feature type="transmembrane region" description="Helical" evidence="1">
    <location>
        <begin position="212"/>
        <end position="231"/>
    </location>
</feature>
<feature type="transmembrane region" description="Helical" evidence="1">
    <location>
        <begin position="243"/>
        <end position="265"/>
    </location>
</feature>
<evidence type="ECO:0000313" key="3">
    <source>
        <dbReference type="EMBL" id="BCB28376.1"/>
    </source>
</evidence>
<dbReference type="Pfam" id="PF01578">
    <property type="entry name" value="Cytochrom_C_asm"/>
    <property type="match status" value="1"/>
</dbReference>
<dbReference type="Proteomes" id="UP000502260">
    <property type="component" value="Chromosome"/>
</dbReference>
<keyword evidence="1" id="KW-0812">Transmembrane</keyword>
<dbReference type="InterPro" id="IPR002541">
    <property type="entry name" value="Cyt_c_assembly"/>
</dbReference>